<dbReference type="AlphaFoldDB" id="A0ABD0JRB2"/>
<protein>
    <submittedName>
        <fullName evidence="1">Uncharacterized protein</fullName>
    </submittedName>
</protein>
<evidence type="ECO:0000313" key="1">
    <source>
        <dbReference type="EMBL" id="KAK7477205.1"/>
    </source>
</evidence>
<accession>A0ABD0JRB2</accession>
<gene>
    <name evidence="1" type="ORF">BaRGS_00031516</name>
</gene>
<proteinExistence type="predicted"/>
<keyword evidence="2" id="KW-1185">Reference proteome</keyword>
<dbReference type="Proteomes" id="UP001519460">
    <property type="component" value="Unassembled WGS sequence"/>
</dbReference>
<feature type="non-terminal residue" evidence="1">
    <location>
        <position position="1"/>
    </location>
</feature>
<sequence>HGGKCRRLFSPQGTRGWTLSICPPLLAPIQRFHFLAPVFCIKRTGNGTRY</sequence>
<organism evidence="1 2">
    <name type="scientific">Batillaria attramentaria</name>
    <dbReference type="NCBI Taxonomy" id="370345"/>
    <lineage>
        <taxon>Eukaryota</taxon>
        <taxon>Metazoa</taxon>
        <taxon>Spiralia</taxon>
        <taxon>Lophotrochozoa</taxon>
        <taxon>Mollusca</taxon>
        <taxon>Gastropoda</taxon>
        <taxon>Caenogastropoda</taxon>
        <taxon>Sorbeoconcha</taxon>
        <taxon>Cerithioidea</taxon>
        <taxon>Batillariidae</taxon>
        <taxon>Batillaria</taxon>
    </lineage>
</organism>
<evidence type="ECO:0000313" key="2">
    <source>
        <dbReference type="Proteomes" id="UP001519460"/>
    </source>
</evidence>
<dbReference type="EMBL" id="JACVVK020000355">
    <property type="protein sequence ID" value="KAK7477205.1"/>
    <property type="molecule type" value="Genomic_DNA"/>
</dbReference>
<comment type="caution">
    <text evidence="1">The sequence shown here is derived from an EMBL/GenBank/DDBJ whole genome shotgun (WGS) entry which is preliminary data.</text>
</comment>
<reference evidence="1 2" key="1">
    <citation type="journal article" date="2023" name="Sci. Data">
        <title>Genome assembly of the Korean intertidal mud-creeper Batillaria attramentaria.</title>
        <authorList>
            <person name="Patra A.K."/>
            <person name="Ho P.T."/>
            <person name="Jun S."/>
            <person name="Lee S.J."/>
            <person name="Kim Y."/>
            <person name="Won Y.J."/>
        </authorList>
    </citation>
    <scope>NUCLEOTIDE SEQUENCE [LARGE SCALE GENOMIC DNA]</scope>
    <source>
        <strain evidence="1">Wonlab-2016</strain>
    </source>
</reference>
<name>A0ABD0JRB2_9CAEN</name>